<protein>
    <submittedName>
        <fullName evidence="2">Uncharacterized protein</fullName>
    </submittedName>
</protein>
<sequence length="168" mass="19003">MASTPPTTEQSEAPIVLDSKNWVETLKTWNGDLQHMTRMLAAVEAAYLVKDYVSVHEVCFFTLFKVPIEPNIPAFQRGQFASYMALANCRSRKAAGIDSEAWMHVAEDHFEEAKQLCQRAGVSTFEIEECQICLLADLRDHLALEKARKAKGDEHRPKRRRLLVPSGT</sequence>
<comment type="caution">
    <text evidence="2">The sequence shown here is derived from an EMBL/GenBank/DDBJ whole genome shotgun (WGS) entry which is preliminary data.</text>
</comment>
<name>A0AAV9P4Z0_9PEZI</name>
<keyword evidence="3" id="KW-1185">Reference proteome</keyword>
<reference evidence="2 3" key="1">
    <citation type="submission" date="2023-08" db="EMBL/GenBank/DDBJ databases">
        <title>Black Yeasts Isolated from many extreme environments.</title>
        <authorList>
            <person name="Coleine C."/>
            <person name="Stajich J.E."/>
            <person name="Selbmann L."/>
        </authorList>
    </citation>
    <scope>NUCLEOTIDE SEQUENCE [LARGE SCALE GENOMIC DNA]</scope>
    <source>
        <strain evidence="2 3">CCFEE 5935</strain>
    </source>
</reference>
<dbReference type="Proteomes" id="UP001337655">
    <property type="component" value="Unassembled WGS sequence"/>
</dbReference>
<proteinExistence type="predicted"/>
<evidence type="ECO:0000313" key="3">
    <source>
        <dbReference type="Proteomes" id="UP001337655"/>
    </source>
</evidence>
<organism evidence="2 3">
    <name type="scientific">Saxophila tyrrhenica</name>
    <dbReference type="NCBI Taxonomy" id="1690608"/>
    <lineage>
        <taxon>Eukaryota</taxon>
        <taxon>Fungi</taxon>
        <taxon>Dikarya</taxon>
        <taxon>Ascomycota</taxon>
        <taxon>Pezizomycotina</taxon>
        <taxon>Dothideomycetes</taxon>
        <taxon>Dothideomycetidae</taxon>
        <taxon>Mycosphaerellales</taxon>
        <taxon>Extremaceae</taxon>
        <taxon>Saxophila</taxon>
    </lineage>
</organism>
<feature type="region of interest" description="Disordered" evidence="1">
    <location>
        <begin position="149"/>
        <end position="168"/>
    </location>
</feature>
<accession>A0AAV9P4Z0</accession>
<evidence type="ECO:0000256" key="1">
    <source>
        <dbReference type="SAM" id="MobiDB-lite"/>
    </source>
</evidence>
<dbReference type="AlphaFoldDB" id="A0AAV9P4Z0"/>
<evidence type="ECO:0000313" key="2">
    <source>
        <dbReference type="EMBL" id="KAK5166285.1"/>
    </source>
</evidence>
<dbReference type="GeneID" id="89929879"/>
<gene>
    <name evidence="2" type="ORF">LTR77_008546</name>
</gene>
<dbReference type="EMBL" id="JAVRRT010000014">
    <property type="protein sequence ID" value="KAK5166285.1"/>
    <property type="molecule type" value="Genomic_DNA"/>
</dbReference>
<dbReference type="RefSeq" id="XP_064656238.1">
    <property type="nucleotide sequence ID" value="XM_064805778.1"/>
</dbReference>